<evidence type="ECO:0000313" key="2">
    <source>
        <dbReference type="Proteomes" id="UP000654075"/>
    </source>
</evidence>
<organism evidence="1 2">
    <name type="scientific">Polarella glacialis</name>
    <name type="common">Dinoflagellate</name>
    <dbReference type="NCBI Taxonomy" id="89957"/>
    <lineage>
        <taxon>Eukaryota</taxon>
        <taxon>Sar</taxon>
        <taxon>Alveolata</taxon>
        <taxon>Dinophyceae</taxon>
        <taxon>Suessiales</taxon>
        <taxon>Suessiaceae</taxon>
        <taxon>Polarella</taxon>
    </lineage>
</organism>
<keyword evidence="2" id="KW-1185">Reference proteome</keyword>
<gene>
    <name evidence="1" type="ORF">PGLA1383_LOCUS466</name>
</gene>
<protein>
    <submittedName>
        <fullName evidence="1">Uncharacterized protein</fullName>
    </submittedName>
</protein>
<accession>A0A813CZQ5</accession>
<dbReference type="Proteomes" id="UP000654075">
    <property type="component" value="Unassembled WGS sequence"/>
</dbReference>
<dbReference type="EMBL" id="CAJNNV010000095">
    <property type="protein sequence ID" value="CAE8581440.1"/>
    <property type="molecule type" value="Genomic_DNA"/>
</dbReference>
<evidence type="ECO:0000313" key="1">
    <source>
        <dbReference type="EMBL" id="CAE8581440.1"/>
    </source>
</evidence>
<name>A0A813CZQ5_POLGL</name>
<comment type="caution">
    <text evidence="1">The sequence shown here is derived from an EMBL/GenBank/DDBJ whole genome shotgun (WGS) entry which is preliminary data.</text>
</comment>
<proteinExistence type="predicted"/>
<dbReference type="AlphaFoldDB" id="A0A813CZQ5"/>
<reference evidence="1" key="1">
    <citation type="submission" date="2021-02" db="EMBL/GenBank/DDBJ databases">
        <authorList>
            <person name="Dougan E. K."/>
            <person name="Rhodes N."/>
            <person name="Thang M."/>
            <person name="Chan C."/>
        </authorList>
    </citation>
    <scope>NUCLEOTIDE SEQUENCE</scope>
</reference>
<sequence length="106" mass="11699">MAQLPMQIASAADAPLLFHRTGIAPRAQLSRRGASIVLCPWLDISHLTCPDTFYDCASCPIIQTEICCPGWTELLQNPTFLPPLVHTYCMCVCTAEGSRHSVHRCQ</sequence>